<proteinExistence type="predicted"/>
<sequence>MGEESNLGTRIAESIRRERERAGLSLSALAARAGVAKSTLSQLEAGGGNPSVETLWAIGVALGVPFSAFVDPPRPPVRLVRAGEGPVTRSEQGDYAAALLASCPPGARRDLYRVTTEPGEAKLSQPHQPGTVEHVILAAGRARVGPAADPVELAPGDYLAFPGDAPHVYEALEPGTAAVVVMEHP</sequence>
<dbReference type="Proteomes" id="UP001183420">
    <property type="component" value="Unassembled WGS sequence"/>
</dbReference>
<dbReference type="PROSITE" id="PS50943">
    <property type="entry name" value="HTH_CROC1"/>
    <property type="match status" value="1"/>
</dbReference>
<dbReference type="Pfam" id="PF01381">
    <property type="entry name" value="HTH_3"/>
    <property type="match status" value="1"/>
</dbReference>
<protein>
    <submittedName>
        <fullName evidence="3">XRE family transcriptional regulator</fullName>
    </submittedName>
</protein>
<dbReference type="CDD" id="cd02209">
    <property type="entry name" value="cupin_XRE_C"/>
    <property type="match status" value="1"/>
</dbReference>
<dbReference type="PANTHER" id="PTHR46797">
    <property type="entry name" value="HTH-TYPE TRANSCRIPTIONAL REGULATOR"/>
    <property type="match status" value="1"/>
</dbReference>
<name>A0ABU2M0E6_9ACTN</name>
<feature type="domain" description="HTH cro/C1-type" evidence="2">
    <location>
        <begin position="15"/>
        <end position="69"/>
    </location>
</feature>
<comment type="caution">
    <text evidence="3">The sequence shown here is derived from an EMBL/GenBank/DDBJ whole genome shotgun (WGS) entry which is preliminary data.</text>
</comment>
<keyword evidence="4" id="KW-1185">Reference proteome</keyword>
<dbReference type="InterPro" id="IPR010982">
    <property type="entry name" value="Lambda_DNA-bd_dom_sf"/>
</dbReference>
<accession>A0ABU2M0E6</accession>
<dbReference type="Gene3D" id="2.60.120.10">
    <property type="entry name" value="Jelly Rolls"/>
    <property type="match status" value="1"/>
</dbReference>
<evidence type="ECO:0000259" key="2">
    <source>
        <dbReference type="PROSITE" id="PS50943"/>
    </source>
</evidence>
<dbReference type="SMART" id="SM00530">
    <property type="entry name" value="HTH_XRE"/>
    <property type="match status" value="1"/>
</dbReference>
<dbReference type="InterPro" id="IPR014710">
    <property type="entry name" value="RmlC-like_jellyroll"/>
</dbReference>
<dbReference type="InterPro" id="IPR011051">
    <property type="entry name" value="RmlC_Cupin_sf"/>
</dbReference>
<evidence type="ECO:0000313" key="3">
    <source>
        <dbReference type="EMBL" id="MDT0323320.1"/>
    </source>
</evidence>
<dbReference type="InterPro" id="IPR050807">
    <property type="entry name" value="TransReg_Diox_bact_type"/>
</dbReference>
<reference evidence="4" key="1">
    <citation type="submission" date="2023-07" db="EMBL/GenBank/DDBJ databases">
        <title>30 novel species of actinomycetes from the DSMZ collection.</title>
        <authorList>
            <person name="Nouioui I."/>
        </authorList>
    </citation>
    <scope>NUCLEOTIDE SEQUENCE [LARGE SCALE GENOMIC DNA]</scope>
    <source>
        <strain evidence="4">DSM 44918</strain>
    </source>
</reference>
<dbReference type="PANTHER" id="PTHR46797:SF1">
    <property type="entry name" value="METHYLPHOSPHONATE SYNTHASE"/>
    <property type="match status" value="1"/>
</dbReference>
<evidence type="ECO:0000313" key="4">
    <source>
        <dbReference type="Proteomes" id="UP001183420"/>
    </source>
</evidence>
<dbReference type="Gene3D" id="1.10.260.40">
    <property type="entry name" value="lambda repressor-like DNA-binding domains"/>
    <property type="match status" value="1"/>
</dbReference>
<dbReference type="InterPro" id="IPR001387">
    <property type="entry name" value="Cro/C1-type_HTH"/>
</dbReference>
<dbReference type="CDD" id="cd00093">
    <property type="entry name" value="HTH_XRE"/>
    <property type="match status" value="1"/>
</dbReference>
<evidence type="ECO:0000256" key="1">
    <source>
        <dbReference type="ARBA" id="ARBA00023125"/>
    </source>
</evidence>
<dbReference type="SUPFAM" id="SSF47413">
    <property type="entry name" value="lambda repressor-like DNA-binding domains"/>
    <property type="match status" value="1"/>
</dbReference>
<gene>
    <name evidence="3" type="ORF">RNC47_33955</name>
</gene>
<dbReference type="SUPFAM" id="SSF51182">
    <property type="entry name" value="RmlC-like cupins"/>
    <property type="match status" value="1"/>
</dbReference>
<dbReference type="EMBL" id="JAVREM010000100">
    <property type="protein sequence ID" value="MDT0323320.1"/>
    <property type="molecule type" value="Genomic_DNA"/>
</dbReference>
<organism evidence="3 4">
    <name type="scientific">Streptomyces millisiae</name>
    <dbReference type="NCBI Taxonomy" id="3075542"/>
    <lineage>
        <taxon>Bacteria</taxon>
        <taxon>Bacillati</taxon>
        <taxon>Actinomycetota</taxon>
        <taxon>Actinomycetes</taxon>
        <taxon>Kitasatosporales</taxon>
        <taxon>Streptomycetaceae</taxon>
        <taxon>Streptomyces</taxon>
    </lineage>
</organism>
<dbReference type="RefSeq" id="WP_311604472.1">
    <property type="nucleotide sequence ID" value="NZ_JAVREM010000100.1"/>
</dbReference>
<keyword evidence="1" id="KW-0238">DNA-binding</keyword>